<evidence type="ECO:0000313" key="3">
    <source>
        <dbReference type="Proteomes" id="UP001356427"/>
    </source>
</evidence>
<dbReference type="PANTHER" id="PTHR41693:SF2">
    <property type="entry name" value="BIOGENESIS OF LYSOSOME-RELATED ORGANELLES COMPLEX 1 SUBUNIT 2"/>
    <property type="match status" value="1"/>
</dbReference>
<dbReference type="AlphaFoldDB" id="A0AAN8QV21"/>
<evidence type="ECO:0000256" key="1">
    <source>
        <dbReference type="SAM" id="MobiDB-lite"/>
    </source>
</evidence>
<dbReference type="PANTHER" id="PTHR41693">
    <property type="entry name" value="HEME-BINDING PROTEIN 1"/>
    <property type="match status" value="1"/>
</dbReference>
<gene>
    <name evidence="2" type="ORF">J4Q44_G00180750</name>
</gene>
<sequence>MALCSAGAYSPISRPSWLRPRAGPYWAGWRQTGLSSPQPSTKGNEFLFFWDVFLRKMMMRRVLALLSLLSLCVSQKWKQETSEWDRADKSQTKICSNLTQVLDNWKFAIINQVKDLLINDHASVLPEYVRIQPLSEALGDLYKQFNSLKDELRRLSSKFDRVEGFVDDLQAGKLPRPPVWTPQCPIRRVTPWPPLRMPLRAPLRGEVRAPPRAQMRVQMRNPERGNGTGPGSTGTRGRRVPKP</sequence>
<protein>
    <submittedName>
        <fullName evidence="2">Uncharacterized protein</fullName>
    </submittedName>
</protein>
<feature type="region of interest" description="Disordered" evidence="1">
    <location>
        <begin position="207"/>
        <end position="243"/>
    </location>
</feature>
<organism evidence="2 3">
    <name type="scientific">Coregonus suidteri</name>
    <dbReference type="NCBI Taxonomy" id="861788"/>
    <lineage>
        <taxon>Eukaryota</taxon>
        <taxon>Metazoa</taxon>
        <taxon>Chordata</taxon>
        <taxon>Craniata</taxon>
        <taxon>Vertebrata</taxon>
        <taxon>Euteleostomi</taxon>
        <taxon>Actinopterygii</taxon>
        <taxon>Neopterygii</taxon>
        <taxon>Teleostei</taxon>
        <taxon>Protacanthopterygii</taxon>
        <taxon>Salmoniformes</taxon>
        <taxon>Salmonidae</taxon>
        <taxon>Coregoninae</taxon>
        <taxon>Coregonus</taxon>
    </lineage>
</organism>
<proteinExistence type="predicted"/>
<dbReference type="EMBL" id="JAGTTL010000015">
    <property type="protein sequence ID" value="KAK6312411.1"/>
    <property type="molecule type" value="Genomic_DNA"/>
</dbReference>
<comment type="caution">
    <text evidence="2">The sequence shown here is derived from an EMBL/GenBank/DDBJ whole genome shotgun (WGS) entry which is preliminary data.</text>
</comment>
<reference evidence="2 3" key="1">
    <citation type="submission" date="2021-04" db="EMBL/GenBank/DDBJ databases">
        <authorList>
            <person name="De Guttry C."/>
            <person name="Zahm M."/>
            <person name="Klopp C."/>
            <person name="Cabau C."/>
            <person name="Louis A."/>
            <person name="Berthelot C."/>
            <person name="Parey E."/>
            <person name="Roest Crollius H."/>
            <person name="Montfort J."/>
            <person name="Robinson-Rechavi M."/>
            <person name="Bucao C."/>
            <person name="Bouchez O."/>
            <person name="Gislard M."/>
            <person name="Lluch J."/>
            <person name="Milhes M."/>
            <person name="Lampietro C."/>
            <person name="Lopez Roques C."/>
            <person name="Donnadieu C."/>
            <person name="Braasch I."/>
            <person name="Desvignes T."/>
            <person name="Postlethwait J."/>
            <person name="Bobe J."/>
            <person name="Wedekind C."/>
            <person name="Guiguen Y."/>
        </authorList>
    </citation>
    <scope>NUCLEOTIDE SEQUENCE [LARGE SCALE GENOMIC DNA]</scope>
    <source>
        <strain evidence="2">Cs_M1</strain>
        <tissue evidence="2">Blood</tissue>
    </source>
</reference>
<evidence type="ECO:0000313" key="2">
    <source>
        <dbReference type="EMBL" id="KAK6312411.1"/>
    </source>
</evidence>
<accession>A0AAN8QV21</accession>
<name>A0AAN8QV21_9TELE</name>
<dbReference type="Proteomes" id="UP001356427">
    <property type="component" value="Unassembled WGS sequence"/>
</dbReference>
<keyword evidence="3" id="KW-1185">Reference proteome</keyword>